<protein>
    <submittedName>
        <fullName evidence="2">Uncharacterized protein</fullName>
    </submittedName>
</protein>
<dbReference type="InterPro" id="IPR019660">
    <property type="entry name" value="Put_sensory_transdc_reg_YbjN"/>
</dbReference>
<keyword evidence="3" id="KW-1185">Reference proteome</keyword>
<feature type="region of interest" description="Disordered" evidence="1">
    <location>
        <begin position="1"/>
        <end position="23"/>
    </location>
</feature>
<dbReference type="RefSeq" id="WP_286355362.1">
    <property type="nucleotide sequence ID" value="NZ_AP027079.1"/>
</dbReference>
<evidence type="ECO:0000313" key="2">
    <source>
        <dbReference type="EMBL" id="BDU68725.1"/>
    </source>
</evidence>
<dbReference type="Pfam" id="PF10722">
    <property type="entry name" value="YbjN"/>
    <property type="match status" value="1"/>
</dbReference>
<reference evidence="3" key="1">
    <citation type="journal article" date="2023" name="Int. J. Syst. Evol. Microbiol.">
        <title>Mesoterricola silvestris gen. nov., sp. nov., Mesoterricola sediminis sp. nov., Geothrix oryzae sp. nov., Geothrix edaphica sp. nov., Geothrix rubra sp. nov., and Geothrix limicola sp. nov., six novel members of Acidobacteriota isolated from soils.</title>
        <authorList>
            <person name="Itoh H."/>
            <person name="Sugisawa Y."/>
            <person name="Mise K."/>
            <person name="Xu Z."/>
            <person name="Kuniyasu M."/>
            <person name="Ushijima N."/>
            <person name="Kawano K."/>
            <person name="Kobayashi E."/>
            <person name="Shiratori Y."/>
            <person name="Masuda Y."/>
            <person name="Senoo K."/>
        </authorList>
    </citation>
    <scope>NUCLEOTIDE SEQUENCE [LARGE SCALE GENOMIC DNA]</scope>
    <source>
        <strain evidence="3">Red222</strain>
    </source>
</reference>
<organism evidence="2 3">
    <name type="scientific">Geothrix oryzae</name>
    <dbReference type="NCBI Taxonomy" id="2927975"/>
    <lineage>
        <taxon>Bacteria</taxon>
        <taxon>Pseudomonadati</taxon>
        <taxon>Acidobacteriota</taxon>
        <taxon>Holophagae</taxon>
        <taxon>Holophagales</taxon>
        <taxon>Holophagaceae</taxon>
        <taxon>Geothrix</taxon>
    </lineage>
</organism>
<dbReference type="Proteomes" id="UP001242010">
    <property type="component" value="Chromosome"/>
</dbReference>
<name>A0ABN6UVU8_9BACT</name>
<evidence type="ECO:0000256" key="1">
    <source>
        <dbReference type="SAM" id="MobiDB-lite"/>
    </source>
</evidence>
<evidence type="ECO:0000313" key="3">
    <source>
        <dbReference type="Proteomes" id="UP001242010"/>
    </source>
</evidence>
<proteinExistence type="predicted"/>
<sequence length="168" mass="19544">MTHAPSTQPLTPGEALHRHTSGDRSLEVMSALNHAAWEAYHAPWEVQPTEFPMDEPTPLPPLSPTEVRPITPDLLAAWLEEAEMPAFRHPKRVSLVDFKYGLRSDRCVQMRLYLSGKHADVLVLQWTCDKRIPPDQFVHALRLCNWWNNEYRWPRAMVEQDFRLARRA</sequence>
<gene>
    <name evidence="2" type="ORF">GETHOR_08260</name>
</gene>
<dbReference type="EMBL" id="AP027079">
    <property type="protein sequence ID" value="BDU68725.1"/>
    <property type="molecule type" value="Genomic_DNA"/>
</dbReference>
<accession>A0ABN6UVU8</accession>
<feature type="compositionally biased region" description="Polar residues" evidence="1">
    <location>
        <begin position="1"/>
        <end position="10"/>
    </location>
</feature>